<evidence type="ECO:0000313" key="3">
    <source>
        <dbReference type="Proteomes" id="UP000220927"/>
    </source>
</evidence>
<proteinExistence type="predicted"/>
<sequence>MRIQGIYAALATASIDLAEKFYTQIFDREPDDRPMDGLIQWRNVAGANIQIFHDKENAGSGRLTIVVPKLENARKSLDELGMKLTSELEGDYGRIAQLTDPDGNRITLAEPPSRPFST</sequence>
<reference evidence="2 3" key="1">
    <citation type="submission" date="2019-01" db="EMBL/GenBank/DDBJ databases">
        <title>Genomic insights into the origins and evolution of symbiotic genes in the Phaseolus vulgaris microsymbionts.</title>
        <authorList>
            <person name="Tong W."/>
        </authorList>
    </citation>
    <scope>NUCLEOTIDE SEQUENCE [LARGE SCALE GENOMIC DNA]</scope>
    <source>
        <strain evidence="2 3">FH23</strain>
        <plasmid evidence="3">prapfh23c</plasmid>
    </source>
</reference>
<feature type="domain" description="VOC" evidence="1">
    <location>
        <begin position="2"/>
        <end position="111"/>
    </location>
</feature>
<evidence type="ECO:0000259" key="1">
    <source>
        <dbReference type="PROSITE" id="PS51819"/>
    </source>
</evidence>
<dbReference type="Proteomes" id="UP000220927">
    <property type="component" value="Plasmid pRapFH23c"/>
</dbReference>
<dbReference type="EMBL" id="CP035001">
    <property type="protein sequence ID" value="QAS82187.1"/>
    <property type="molecule type" value="Genomic_DNA"/>
</dbReference>
<organism evidence="2 3">
    <name type="scientific">Rhizobium acidisoli</name>
    <dbReference type="NCBI Taxonomy" id="1538158"/>
    <lineage>
        <taxon>Bacteria</taxon>
        <taxon>Pseudomonadati</taxon>
        <taxon>Pseudomonadota</taxon>
        <taxon>Alphaproteobacteria</taxon>
        <taxon>Hyphomicrobiales</taxon>
        <taxon>Rhizobiaceae</taxon>
        <taxon>Rhizobium/Agrobacterium group</taxon>
        <taxon>Rhizobium</taxon>
    </lineage>
</organism>
<dbReference type="PROSITE" id="PS51819">
    <property type="entry name" value="VOC"/>
    <property type="match status" value="1"/>
</dbReference>
<dbReference type="KEGG" id="rad:CO657_30500"/>
<name>A0AAE5WTI2_9HYPH</name>
<gene>
    <name evidence="2" type="ORF">CO657_30500</name>
</gene>
<dbReference type="RefSeq" id="WP_054184653.1">
    <property type="nucleotide sequence ID" value="NZ_CP035001.1"/>
</dbReference>
<evidence type="ECO:0000313" key="2">
    <source>
        <dbReference type="EMBL" id="QAS82187.1"/>
    </source>
</evidence>
<dbReference type="InterPro" id="IPR037523">
    <property type="entry name" value="VOC_core"/>
</dbReference>
<dbReference type="InterPro" id="IPR029068">
    <property type="entry name" value="Glyas_Bleomycin-R_OHBP_Dase"/>
</dbReference>
<dbReference type="CDD" id="cd06587">
    <property type="entry name" value="VOC"/>
    <property type="match status" value="1"/>
</dbReference>
<accession>A0AAE5WTI2</accession>
<dbReference type="SUPFAM" id="SSF54593">
    <property type="entry name" value="Glyoxalase/Bleomycin resistance protein/Dihydroxybiphenyl dioxygenase"/>
    <property type="match status" value="1"/>
</dbReference>
<keyword evidence="3" id="KW-1185">Reference proteome</keyword>
<keyword evidence="2" id="KW-0614">Plasmid</keyword>
<geneLocation type="plasmid" evidence="3">
    <name>prapfh23c</name>
</geneLocation>
<dbReference type="Gene3D" id="3.10.180.10">
    <property type="entry name" value="2,3-Dihydroxybiphenyl 1,2-Dioxygenase, domain 1"/>
    <property type="match status" value="1"/>
</dbReference>
<dbReference type="AlphaFoldDB" id="A0AAE5WTI2"/>
<protein>
    <submittedName>
        <fullName evidence="2">VOC family protein</fullName>
    </submittedName>
</protein>